<feature type="compositionally biased region" description="Low complexity" evidence="6">
    <location>
        <begin position="58"/>
        <end position="70"/>
    </location>
</feature>
<evidence type="ECO:0000256" key="3">
    <source>
        <dbReference type="ARBA" id="ARBA00020268"/>
    </source>
</evidence>
<organism evidence="8 9">
    <name type="scientific">Paenibacillus hemerocallicola</name>
    <dbReference type="NCBI Taxonomy" id="1172614"/>
    <lineage>
        <taxon>Bacteria</taxon>
        <taxon>Bacillati</taxon>
        <taxon>Bacillota</taxon>
        <taxon>Bacilli</taxon>
        <taxon>Bacillales</taxon>
        <taxon>Paenibacillaceae</taxon>
        <taxon>Paenibacillus</taxon>
    </lineage>
</organism>
<keyword evidence="7" id="KW-1133">Transmembrane helix</keyword>
<dbReference type="Pfam" id="PF01554">
    <property type="entry name" value="MatE"/>
    <property type="match status" value="2"/>
</dbReference>
<dbReference type="GO" id="GO:0005886">
    <property type="term" value="C:plasma membrane"/>
    <property type="evidence" value="ECO:0007669"/>
    <property type="project" value="TreeGrafter"/>
</dbReference>
<feature type="compositionally biased region" description="Basic and acidic residues" evidence="6">
    <location>
        <begin position="74"/>
        <end position="87"/>
    </location>
</feature>
<dbReference type="AlphaFoldDB" id="A0A5C4T9C5"/>
<name>A0A5C4T9C5_9BACL</name>
<accession>A0A5C4T9C5</accession>
<dbReference type="InterPro" id="IPR050222">
    <property type="entry name" value="MATE_MdtK"/>
</dbReference>
<gene>
    <name evidence="8" type="ORF">FE784_14930</name>
</gene>
<evidence type="ECO:0000256" key="2">
    <source>
        <dbReference type="ARBA" id="ARBA00010199"/>
    </source>
</evidence>
<feature type="transmembrane region" description="Helical" evidence="7">
    <location>
        <begin position="141"/>
        <end position="159"/>
    </location>
</feature>
<evidence type="ECO:0000256" key="4">
    <source>
        <dbReference type="ARBA" id="ARBA00022448"/>
    </source>
</evidence>
<keyword evidence="9" id="KW-1185">Reference proteome</keyword>
<evidence type="ECO:0000256" key="5">
    <source>
        <dbReference type="ARBA" id="ARBA00031636"/>
    </source>
</evidence>
<proteinExistence type="inferred from homology"/>
<evidence type="ECO:0000256" key="1">
    <source>
        <dbReference type="ARBA" id="ARBA00003408"/>
    </source>
</evidence>
<feature type="transmembrane region" description="Helical" evidence="7">
    <location>
        <begin position="407"/>
        <end position="427"/>
    </location>
</feature>
<comment type="caution">
    <text evidence="8">The sequence shown here is derived from an EMBL/GenBank/DDBJ whole genome shotgun (WGS) entry which is preliminary data.</text>
</comment>
<dbReference type="PANTHER" id="PTHR43298:SF2">
    <property type="entry name" value="FMN_FAD EXPORTER YEEO-RELATED"/>
    <property type="match status" value="1"/>
</dbReference>
<dbReference type="GO" id="GO:0042910">
    <property type="term" value="F:xenobiotic transmembrane transporter activity"/>
    <property type="evidence" value="ECO:0007669"/>
    <property type="project" value="InterPro"/>
</dbReference>
<dbReference type="Proteomes" id="UP000307943">
    <property type="component" value="Unassembled WGS sequence"/>
</dbReference>
<feature type="transmembrane region" description="Helical" evidence="7">
    <location>
        <begin position="276"/>
        <end position="301"/>
    </location>
</feature>
<feature type="transmembrane region" description="Helical" evidence="7">
    <location>
        <begin position="217"/>
        <end position="238"/>
    </location>
</feature>
<evidence type="ECO:0000313" key="9">
    <source>
        <dbReference type="Proteomes" id="UP000307943"/>
    </source>
</evidence>
<feature type="transmembrane region" description="Helical" evidence="7">
    <location>
        <begin position="364"/>
        <end position="386"/>
    </location>
</feature>
<evidence type="ECO:0000256" key="7">
    <source>
        <dbReference type="SAM" id="Phobius"/>
    </source>
</evidence>
<comment type="function">
    <text evidence="1">Multidrug efflux pump.</text>
</comment>
<dbReference type="NCBIfam" id="TIGR00797">
    <property type="entry name" value="matE"/>
    <property type="match status" value="1"/>
</dbReference>
<evidence type="ECO:0000313" key="8">
    <source>
        <dbReference type="EMBL" id="TNJ65512.1"/>
    </source>
</evidence>
<protein>
    <recommendedName>
        <fullName evidence="3">Probable multidrug resistance protein NorM</fullName>
    </recommendedName>
    <alternativeName>
        <fullName evidence="5">Multidrug-efflux transporter</fullName>
    </alternativeName>
</protein>
<feature type="transmembrane region" description="Helical" evidence="7">
    <location>
        <begin position="472"/>
        <end position="494"/>
    </location>
</feature>
<keyword evidence="4" id="KW-0813">Transport</keyword>
<dbReference type="EMBL" id="VDCQ01000018">
    <property type="protein sequence ID" value="TNJ65512.1"/>
    <property type="molecule type" value="Genomic_DNA"/>
</dbReference>
<dbReference type="RefSeq" id="WP_139603009.1">
    <property type="nucleotide sequence ID" value="NZ_VDCQ01000018.1"/>
</dbReference>
<comment type="similarity">
    <text evidence="2">Belongs to the multi antimicrobial extrusion (MATE) (TC 2.A.66.1) family.</text>
</comment>
<dbReference type="CDD" id="cd13137">
    <property type="entry name" value="MATE_NorM_like"/>
    <property type="match status" value="1"/>
</dbReference>
<dbReference type="InterPro" id="IPR002528">
    <property type="entry name" value="MATE_fam"/>
</dbReference>
<reference evidence="8 9" key="1">
    <citation type="submission" date="2019-05" db="EMBL/GenBank/DDBJ databases">
        <title>We sequenced the genome of Paenibacillus hemerocallicola KCTC 33185 for further insight into its adaptation and study the phylogeny of Paenibacillus.</title>
        <authorList>
            <person name="Narsing Rao M.P."/>
        </authorList>
    </citation>
    <scope>NUCLEOTIDE SEQUENCE [LARGE SCALE GENOMIC DNA]</scope>
    <source>
        <strain evidence="8 9">KCTC 33185</strain>
    </source>
</reference>
<feature type="compositionally biased region" description="Basic and acidic residues" evidence="6">
    <location>
        <begin position="31"/>
        <end position="56"/>
    </location>
</feature>
<feature type="transmembrane region" description="Helical" evidence="7">
    <location>
        <begin position="101"/>
        <end position="121"/>
    </location>
</feature>
<dbReference type="PANTHER" id="PTHR43298">
    <property type="entry name" value="MULTIDRUG RESISTANCE PROTEIN NORM-RELATED"/>
    <property type="match status" value="1"/>
</dbReference>
<feature type="transmembrane region" description="Helical" evidence="7">
    <location>
        <begin position="179"/>
        <end position="197"/>
    </location>
</feature>
<keyword evidence="7" id="KW-0812">Transmembrane</keyword>
<feature type="region of interest" description="Disordered" evidence="6">
    <location>
        <begin position="1"/>
        <end position="87"/>
    </location>
</feature>
<sequence length="532" mass="57457">MERLLDDGNGGGPMKADDEGRRQPTVPTSGERSDLRHATRGRGPESEHDEAEREGVSEEAAASREAPAAAQTTDRGERRTDDALLVDPDDKKAVRQSIFRLAGPSLVEMMLANFTQMLNMIMVGRLSPEAVATVGLTNQPFFLFLAIFSTLNVGTTVIVARSIGAGRLDEADRAAGQAFLLNIMLSVLMIAFSYSFAADLLRLMGGSEEVVAHGLSYAKFIFLSIGFTTISMSFSATLRGSGDTRTPMKINVVANVLVVVIGFPLIYGIGGYSGMGITGAGVATFVAQLVSMTWVTTVMFSGKFKVRLSLRNLFRFDRAMIARIGKIGFPSALEQIVMRLGMLIFIKVAASLGTMAVAATQITFTILGLSFMPGMAFAIAASTLVGQALGAQKPDLAEKYGWQVRKIGAYVAGLIGVGFIIFAPQIMKLFTIEPEIIEKGALSIRIMGCIQVSQATQFILSGALRGAGDTRYPLYSTFIGVWGFRVVLSLLFVYGFKMDLYGIWLAAAADQFVRSFLILSRFKKGAWKTLRV</sequence>
<feature type="transmembrane region" description="Helical" evidence="7">
    <location>
        <begin position="250"/>
        <end position="270"/>
    </location>
</feature>
<dbReference type="GO" id="GO:0015297">
    <property type="term" value="F:antiporter activity"/>
    <property type="evidence" value="ECO:0007669"/>
    <property type="project" value="InterPro"/>
</dbReference>
<keyword evidence="7" id="KW-0472">Membrane</keyword>
<feature type="transmembrane region" description="Helical" evidence="7">
    <location>
        <begin position="336"/>
        <end position="358"/>
    </location>
</feature>
<evidence type="ECO:0000256" key="6">
    <source>
        <dbReference type="SAM" id="MobiDB-lite"/>
    </source>
</evidence>
<dbReference type="OrthoDB" id="9806302at2"/>